<gene>
    <name evidence="1" type="ORF">CIT26_11910</name>
</gene>
<comment type="caution">
    <text evidence="1">The sequence shown here is derived from an EMBL/GenBank/DDBJ whole genome shotgun (WGS) entry which is preliminary data.</text>
</comment>
<organism evidence="1 2">
    <name type="scientific">Mesorhizobium temperatum</name>
    <dbReference type="NCBI Taxonomy" id="241416"/>
    <lineage>
        <taxon>Bacteria</taxon>
        <taxon>Pseudomonadati</taxon>
        <taxon>Pseudomonadota</taxon>
        <taxon>Alphaproteobacteria</taxon>
        <taxon>Hyphomicrobiales</taxon>
        <taxon>Phyllobacteriaceae</taxon>
        <taxon>Mesorhizobium</taxon>
    </lineage>
</organism>
<dbReference type="AlphaFoldDB" id="A0A271LPN6"/>
<proteinExistence type="predicted"/>
<sequence>MVDLPPDIVALVAEEKSLIRSPVWDTKSDDRYYVFSVPLVITSDGTSNFQLRVKTSKRFVDRDAIVQLEFAPSDKRVTPLWRIEWRAFGLHTNKLWGPPGFELAVVKLTHEHRFDDNWHSPEHRMRIGNLPAARPINRDPNTLSEFLAFCGQSFRIKDIRRIEPPLITQDIFWTRDD</sequence>
<evidence type="ECO:0000313" key="1">
    <source>
        <dbReference type="EMBL" id="PAQ09737.1"/>
    </source>
</evidence>
<name>A0A271LPN6_9HYPH</name>
<keyword evidence="2" id="KW-1185">Reference proteome</keyword>
<reference evidence="1 2" key="1">
    <citation type="submission" date="2017-08" db="EMBL/GenBank/DDBJ databases">
        <title>Mesorhizobium wenxinae sp. nov., a novel rhizobial species isolated from root nodules of chickpea (Cicer arietinum L.).</title>
        <authorList>
            <person name="Zhang J."/>
        </authorList>
    </citation>
    <scope>NUCLEOTIDE SEQUENCE [LARGE SCALE GENOMIC DNA]</scope>
    <source>
        <strain evidence="1 2">SDW018</strain>
    </source>
</reference>
<protein>
    <submittedName>
        <fullName evidence="1">Uncharacterized protein</fullName>
    </submittedName>
</protein>
<evidence type="ECO:0000313" key="2">
    <source>
        <dbReference type="Proteomes" id="UP000216442"/>
    </source>
</evidence>
<dbReference type="EMBL" id="NPKJ01000040">
    <property type="protein sequence ID" value="PAQ09737.1"/>
    <property type="molecule type" value="Genomic_DNA"/>
</dbReference>
<dbReference type="Proteomes" id="UP000216442">
    <property type="component" value="Unassembled WGS sequence"/>
</dbReference>
<accession>A0A271LPN6</accession>